<dbReference type="EMBL" id="FNSD01000001">
    <property type="protein sequence ID" value="SEB41456.1"/>
    <property type="molecule type" value="Genomic_DNA"/>
</dbReference>
<evidence type="ECO:0000313" key="4">
    <source>
        <dbReference type="Proteomes" id="UP000182409"/>
    </source>
</evidence>
<reference evidence="3 4" key="1">
    <citation type="submission" date="2016-10" db="EMBL/GenBank/DDBJ databases">
        <authorList>
            <person name="de Groot N.N."/>
        </authorList>
    </citation>
    <scope>NUCLEOTIDE SEQUENCE [LARGE SCALE GENOMIC DNA]</scope>
    <source>
        <strain evidence="3 4">AB35.6</strain>
    </source>
</reference>
<dbReference type="AlphaFoldDB" id="A0A1H4J680"/>
<name>A0A1H4J680_9BACT</name>
<feature type="region of interest" description="Disordered" evidence="1">
    <location>
        <begin position="69"/>
        <end position="88"/>
    </location>
</feature>
<evidence type="ECO:0000313" key="3">
    <source>
        <dbReference type="EMBL" id="SEB41456.1"/>
    </source>
</evidence>
<dbReference type="OrthoDB" id="122241at2"/>
<protein>
    <submittedName>
        <fullName evidence="3">Uncharacterized protein</fullName>
    </submittedName>
</protein>
<gene>
    <name evidence="3" type="ORF">SAMN05443244_0375</name>
</gene>
<dbReference type="Proteomes" id="UP000182409">
    <property type="component" value="Unassembled WGS sequence"/>
</dbReference>
<proteinExistence type="predicted"/>
<organism evidence="3 4">
    <name type="scientific">Terriglobus roseus</name>
    <dbReference type="NCBI Taxonomy" id="392734"/>
    <lineage>
        <taxon>Bacteria</taxon>
        <taxon>Pseudomonadati</taxon>
        <taxon>Acidobacteriota</taxon>
        <taxon>Terriglobia</taxon>
        <taxon>Terriglobales</taxon>
        <taxon>Acidobacteriaceae</taxon>
        <taxon>Terriglobus</taxon>
    </lineage>
</organism>
<keyword evidence="2" id="KW-0812">Transmembrane</keyword>
<accession>A0A1H4J680</accession>
<evidence type="ECO:0000256" key="2">
    <source>
        <dbReference type="SAM" id="Phobius"/>
    </source>
</evidence>
<feature type="transmembrane region" description="Helical" evidence="2">
    <location>
        <begin position="7"/>
        <end position="28"/>
    </location>
</feature>
<dbReference type="RefSeq" id="WP_074652092.1">
    <property type="nucleotide sequence ID" value="NZ_FNSD01000001.1"/>
</dbReference>
<feature type="compositionally biased region" description="Basic and acidic residues" evidence="1">
    <location>
        <begin position="70"/>
        <end position="88"/>
    </location>
</feature>
<feature type="transmembrane region" description="Helical" evidence="2">
    <location>
        <begin position="40"/>
        <end position="59"/>
    </location>
</feature>
<evidence type="ECO:0000256" key="1">
    <source>
        <dbReference type="SAM" id="MobiDB-lite"/>
    </source>
</evidence>
<sequence>MGLDLRIPLGLMFLSIGALMLGYGAITWNSPIYAQSLGQNINVLWGGVMALFGAMMFFLGRRARWQNDPTHPRTWERDEAEAARINRH</sequence>
<keyword evidence="2" id="KW-1133">Transmembrane helix</keyword>
<keyword evidence="2" id="KW-0472">Membrane</keyword>